<feature type="domain" description="AAA+ ATPase" evidence="4">
    <location>
        <begin position="98"/>
        <end position="230"/>
    </location>
</feature>
<dbReference type="InterPro" id="IPR002611">
    <property type="entry name" value="IstB_ATP-bd"/>
</dbReference>
<evidence type="ECO:0000259" key="4">
    <source>
        <dbReference type="SMART" id="SM00382"/>
    </source>
</evidence>
<dbReference type="EMBL" id="JBFBMH010000060">
    <property type="protein sequence ID" value="MEW1976770.1"/>
    <property type="molecule type" value="Genomic_DNA"/>
</dbReference>
<dbReference type="InterPro" id="IPR028350">
    <property type="entry name" value="DNAC/IstB-like"/>
</dbReference>
<evidence type="ECO:0000256" key="1">
    <source>
        <dbReference type="ARBA" id="ARBA00008059"/>
    </source>
</evidence>
<dbReference type="Pfam" id="PF01695">
    <property type="entry name" value="IstB_IS21"/>
    <property type="match status" value="1"/>
</dbReference>
<dbReference type="NCBIfam" id="NF038214">
    <property type="entry name" value="IS21_help_AAA"/>
    <property type="match status" value="1"/>
</dbReference>
<dbReference type="SMART" id="SM00382">
    <property type="entry name" value="AAA"/>
    <property type="match status" value="1"/>
</dbReference>
<protein>
    <submittedName>
        <fullName evidence="5">IS21-like element helper ATPase IstB</fullName>
    </submittedName>
</protein>
<dbReference type="InterPro" id="IPR027417">
    <property type="entry name" value="P-loop_NTPase"/>
</dbReference>
<keyword evidence="2" id="KW-0547">Nucleotide-binding</keyword>
<keyword evidence="3" id="KW-0067">ATP-binding</keyword>
<dbReference type="SUPFAM" id="SSF52540">
    <property type="entry name" value="P-loop containing nucleoside triphosphate hydrolases"/>
    <property type="match status" value="1"/>
</dbReference>
<keyword evidence="6" id="KW-1185">Reference proteome</keyword>
<evidence type="ECO:0000313" key="6">
    <source>
        <dbReference type="Proteomes" id="UP001553715"/>
    </source>
</evidence>
<evidence type="ECO:0000256" key="2">
    <source>
        <dbReference type="ARBA" id="ARBA00022741"/>
    </source>
</evidence>
<comment type="similarity">
    <text evidence="1">Belongs to the IS21/IS1162 putative ATP-binding protein family.</text>
</comment>
<evidence type="ECO:0000313" key="5">
    <source>
        <dbReference type="EMBL" id="MEW1976770.1"/>
    </source>
</evidence>
<accession>A0ABV3LLH3</accession>
<proteinExistence type="inferred from homology"/>
<dbReference type="Gene3D" id="3.40.50.300">
    <property type="entry name" value="P-loop containing nucleotide triphosphate hydrolases"/>
    <property type="match status" value="1"/>
</dbReference>
<dbReference type="RefSeq" id="WP_233918451.1">
    <property type="nucleotide sequence ID" value="NZ_JBFBMH010000060.1"/>
</dbReference>
<comment type="caution">
    <text evidence="5">The sequence shown here is derived from an EMBL/GenBank/DDBJ whole genome shotgun (WGS) entry which is preliminary data.</text>
</comment>
<sequence>MTDRTITSDDIITAGRAISLTTTVVSEWAGRGTPKQREYLHGFLTAEHASRTHARHARLLKAARLPTLKSFDGYDWSAIRFPDGYGRDQLTGLEFLPHAGDLVFYGDVGTGKTHLACALVAAACQQGIPAQFHTTASLVAQLRRAKDADRLDKELAALARFPLLAIDEFGYLPIDAEGARLLFQVIADAYEKRSLILTTNLEFARWGTVFGDDQMAAAVIDRIVHHGRLLQFRGDSYRVKHALMK</sequence>
<evidence type="ECO:0000256" key="3">
    <source>
        <dbReference type="ARBA" id="ARBA00022840"/>
    </source>
</evidence>
<reference evidence="5 6" key="1">
    <citation type="submission" date="2024-06" db="EMBL/GenBank/DDBJ databases">
        <title>The Natural Products Discovery Center: Release of the First 8490 Sequenced Strains for Exploring Actinobacteria Biosynthetic Diversity.</title>
        <authorList>
            <person name="Kalkreuter E."/>
            <person name="Kautsar S.A."/>
            <person name="Yang D."/>
            <person name="Bader C.D."/>
            <person name="Teijaro C.N."/>
            <person name="Fluegel L."/>
            <person name="Davis C.M."/>
            <person name="Simpson J.R."/>
            <person name="Lauterbach L."/>
            <person name="Steele A.D."/>
            <person name="Gui C."/>
            <person name="Meng S."/>
            <person name="Li G."/>
            <person name="Viehrig K."/>
            <person name="Ye F."/>
            <person name="Su P."/>
            <person name="Kiefer A.F."/>
            <person name="Nichols A."/>
            <person name="Cepeda A.J."/>
            <person name="Yan W."/>
            <person name="Fan B."/>
            <person name="Jiang Y."/>
            <person name="Adhikari A."/>
            <person name="Zheng C.-J."/>
            <person name="Schuster L."/>
            <person name="Cowan T.M."/>
            <person name="Smanski M.J."/>
            <person name="Chevrette M.G."/>
            <person name="De Carvalho L.P.S."/>
            <person name="Shen B."/>
        </authorList>
    </citation>
    <scope>NUCLEOTIDE SEQUENCE [LARGE SCALE GENOMIC DNA]</scope>
    <source>
        <strain evidence="5 6">NPDC077434</strain>
    </source>
</reference>
<dbReference type="PIRSF" id="PIRSF003073">
    <property type="entry name" value="DNAC_TnpB_IstB"/>
    <property type="match status" value="1"/>
</dbReference>
<name>A0ABV3LLH3_9MICO</name>
<organism evidence="5 6">
    <name type="scientific">Microbacterium profundi</name>
    <dbReference type="NCBI Taxonomy" id="450380"/>
    <lineage>
        <taxon>Bacteria</taxon>
        <taxon>Bacillati</taxon>
        <taxon>Actinomycetota</taxon>
        <taxon>Actinomycetes</taxon>
        <taxon>Micrococcales</taxon>
        <taxon>Microbacteriaceae</taxon>
        <taxon>Microbacterium</taxon>
    </lineage>
</organism>
<dbReference type="PANTHER" id="PTHR30050:SF4">
    <property type="entry name" value="ATP-BINDING PROTEIN RV3427C IN INSERTION SEQUENCE-RELATED"/>
    <property type="match status" value="1"/>
</dbReference>
<dbReference type="PANTHER" id="PTHR30050">
    <property type="entry name" value="CHROMOSOMAL REPLICATION INITIATOR PROTEIN DNAA"/>
    <property type="match status" value="1"/>
</dbReference>
<dbReference type="InterPro" id="IPR003593">
    <property type="entry name" value="AAA+_ATPase"/>
</dbReference>
<gene>
    <name evidence="5" type="primary">istB</name>
    <name evidence="5" type="ORF">AB0301_17115</name>
</gene>
<dbReference type="Proteomes" id="UP001553715">
    <property type="component" value="Unassembled WGS sequence"/>
</dbReference>
<dbReference type="InterPro" id="IPR047661">
    <property type="entry name" value="IstB"/>
</dbReference>